<name>A0A5B7EWG1_PORTR</name>
<protein>
    <submittedName>
        <fullName evidence="1">Uncharacterized protein</fullName>
    </submittedName>
</protein>
<keyword evidence="2" id="KW-1185">Reference proteome</keyword>
<accession>A0A5B7EWG1</accession>
<sequence>MENTIDTSDNHRYLPVPEPYLYDVDDRCNFEVYKSCVASLYKAVLTRLASSGTEAVWQPSLGAFSLASYRWREGDGVMGPVKSQASALRCLELTCDLHRIVSGDPKPRRSSPAET</sequence>
<comment type="caution">
    <text evidence="1">The sequence shown here is derived from an EMBL/GenBank/DDBJ whole genome shotgun (WGS) entry which is preliminary data.</text>
</comment>
<dbReference type="AlphaFoldDB" id="A0A5B7EWG1"/>
<evidence type="ECO:0000313" key="2">
    <source>
        <dbReference type="Proteomes" id="UP000324222"/>
    </source>
</evidence>
<proteinExistence type="predicted"/>
<dbReference type="Proteomes" id="UP000324222">
    <property type="component" value="Unassembled WGS sequence"/>
</dbReference>
<organism evidence="1 2">
    <name type="scientific">Portunus trituberculatus</name>
    <name type="common">Swimming crab</name>
    <name type="synonym">Neptunus trituberculatus</name>
    <dbReference type="NCBI Taxonomy" id="210409"/>
    <lineage>
        <taxon>Eukaryota</taxon>
        <taxon>Metazoa</taxon>
        <taxon>Ecdysozoa</taxon>
        <taxon>Arthropoda</taxon>
        <taxon>Crustacea</taxon>
        <taxon>Multicrustacea</taxon>
        <taxon>Malacostraca</taxon>
        <taxon>Eumalacostraca</taxon>
        <taxon>Eucarida</taxon>
        <taxon>Decapoda</taxon>
        <taxon>Pleocyemata</taxon>
        <taxon>Brachyura</taxon>
        <taxon>Eubrachyura</taxon>
        <taxon>Portunoidea</taxon>
        <taxon>Portunidae</taxon>
        <taxon>Portuninae</taxon>
        <taxon>Portunus</taxon>
    </lineage>
</organism>
<dbReference type="EMBL" id="VSRR010004344">
    <property type="protein sequence ID" value="MPC39370.1"/>
    <property type="molecule type" value="Genomic_DNA"/>
</dbReference>
<reference evidence="1 2" key="1">
    <citation type="submission" date="2019-05" db="EMBL/GenBank/DDBJ databases">
        <title>Another draft genome of Portunus trituberculatus and its Hox gene families provides insights of decapod evolution.</title>
        <authorList>
            <person name="Jeong J.-H."/>
            <person name="Song I."/>
            <person name="Kim S."/>
            <person name="Choi T."/>
            <person name="Kim D."/>
            <person name="Ryu S."/>
            <person name="Kim W."/>
        </authorList>
    </citation>
    <scope>NUCLEOTIDE SEQUENCE [LARGE SCALE GENOMIC DNA]</scope>
    <source>
        <tissue evidence="1">Muscle</tissue>
    </source>
</reference>
<gene>
    <name evidence="1" type="ORF">E2C01_032905</name>
</gene>
<evidence type="ECO:0000313" key="1">
    <source>
        <dbReference type="EMBL" id="MPC39370.1"/>
    </source>
</evidence>